<feature type="transmembrane region" description="Helical" evidence="7">
    <location>
        <begin position="577"/>
        <end position="598"/>
    </location>
</feature>
<dbReference type="InterPro" id="IPR006043">
    <property type="entry name" value="NCS2"/>
</dbReference>
<feature type="transmembrane region" description="Helical" evidence="7">
    <location>
        <begin position="190"/>
        <end position="207"/>
    </location>
</feature>
<dbReference type="Pfam" id="PF00860">
    <property type="entry name" value="Xan_ur_permease"/>
    <property type="match status" value="2"/>
</dbReference>
<gene>
    <name evidence="8" type="ORF">DUNSADRAFT_12753</name>
</gene>
<dbReference type="Proteomes" id="UP000815325">
    <property type="component" value="Unassembled WGS sequence"/>
</dbReference>
<evidence type="ECO:0000256" key="3">
    <source>
        <dbReference type="ARBA" id="ARBA00022448"/>
    </source>
</evidence>
<reference evidence="8" key="1">
    <citation type="submission" date="2017-08" db="EMBL/GenBank/DDBJ databases">
        <authorList>
            <person name="Polle J.E."/>
            <person name="Barry K."/>
            <person name="Cushman J."/>
            <person name="Schmutz J."/>
            <person name="Tran D."/>
            <person name="Hathwaick L.T."/>
            <person name="Yim W.C."/>
            <person name="Jenkins J."/>
            <person name="Mckie-Krisberg Z.M."/>
            <person name="Prochnik S."/>
            <person name="Lindquist E."/>
            <person name="Dockter R.B."/>
            <person name="Adam C."/>
            <person name="Molina H."/>
            <person name="Bunkerborg J."/>
            <person name="Jin E."/>
            <person name="Buchheim M."/>
            <person name="Magnuson J."/>
        </authorList>
    </citation>
    <scope>NUCLEOTIDE SEQUENCE</scope>
    <source>
        <strain evidence="8">CCAP 19/18</strain>
    </source>
</reference>
<keyword evidence="9" id="KW-1185">Reference proteome</keyword>
<comment type="similarity">
    <text evidence="2">Belongs to the nucleobase:cation symporter-2 (NCS2) (TC 2.A.40) family. Azg-like subfamily.</text>
</comment>
<comment type="subcellular location">
    <subcellularLocation>
        <location evidence="1">Endomembrane system</location>
        <topology evidence="1">Multi-pass membrane protein</topology>
    </subcellularLocation>
</comment>
<evidence type="ECO:0000313" key="9">
    <source>
        <dbReference type="Proteomes" id="UP000815325"/>
    </source>
</evidence>
<feature type="transmembrane region" description="Helical" evidence="7">
    <location>
        <begin position="355"/>
        <end position="376"/>
    </location>
</feature>
<feature type="transmembrane region" description="Helical" evidence="7">
    <location>
        <begin position="213"/>
        <end position="231"/>
    </location>
</feature>
<proteinExistence type="inferred from homology"/>
<evidence type="ECO:0000256" key="4">
    <source>
        <dbReference type="ARBA" id="ARBA00022692"/>
    </source>
</evidence>
<dbReference type="EMBL" id="MU069930">
    <property type="protein sequence ID" value="KAF5831672.1"/>
    <property type="molecule type" value="Genomic_DNA"/>
</dbReference>
<evidence type="ECO:0000256" key="6">
    <source>
        <dbReference type="ARBA" id="ARBA00023136"/>
    </source>
</evidence>
<sequence length="689" mass="73919">MSDPMQSNDVERGSGGGLGSKIANMFNPSASLPSADTNKVEAMASESVLSKYEDSKGPMGAWARWHLNLNKKLTAGWIGRYFECDKRGATFFSELRAGLICFLTVAYIIPVNSGILADTGGSCEPSEECTPGGFESAGEGCKFFDPGYLACVADVRKQLISSTCIAAMISTFIMSLCARMPMALAPAMGINAYFAYTVVGFRGTGLIGYKQALAAVFIEGIIFLFLSICGLRVKFLELIPKHILYSTTVGIGMFLSFIGLQYENGVGLVSGDTATLVTLGGCPKENQHPLYAIHPDDATFDTICGGGPDAPLGLPPGGPNYQCVGGELKSGTLWLGFMSGIMMTVLMMKGVHGSILFGLLFCTFVSWIPGHAASFFTAPGFDGESPLGTRVGLDGRQRYDFFRKGADLPYTSRTGGVLEFSALSRGEVWAALITFLYLDFLDATATSFALAQLVAKQVGPGFMNAFGHWPRQTMTLATDGIATIIGSLLGTSPLTIFAESAVGIRAGGRTGITSFVVAFGFFCSMFLAPIFGSIPPYATGPAIIMVGALMMERVRFVEWDEPRQAVPAFLTILTMPLTYSIAYGLVIGLLSTGLIWFCDILWESTRVLCGQGEGKTMRHVMLDAWSNWIVAFGYESVLIRDLPGYVPCDHSMMDPSASMNDASVKKLNAAIESAQQQEDRSNRPEPADR</sequence>
<feature type="transmembrane region" description="Helical" evidence="7">
    <location>
        <begin position="476"/>
        <end position="498"/>
    </location>
</feature>
<feature type="transmembrane region" description="Helical" evidence="7">
    <location>
        <begin position="331"/>
        <end position="348"/>
    </location>
</feature>
<evidence type="ECO:0000256" key="5">
    <source>
        <dbReference type="ARBA" id="ARBA00022989"/>
    </source>
</evidence>
<comment type="caution">
    <text evidence="8">The sequence shown here is derived from an EMBL/GenBank/DDBJ whole genome shotgun (WGS) entry which is preliminary data.</text>
</comment>
<organism evidence="8 9">
    <name type="scientific">Dunaliella salina</name>
    <name type="common">Green alga</name>
    <name type="synonym">Protococcus salinus</name>
    <dbReference type="NCBI Taxonomy" id="3046"/>
    <lineage>
        <taxon>Eukaryota</taxon>
        <taxon>Viridiplantae</taxon>
        <taxon>Chlorophyta</taxon>
        <taxon>core chlorophytes</taxon>
        <taxon>Chlorophyceae</taxon>
        <taxon>CS clade</taxon>
        <taxon>Chlamydomonadales</taxon>
        <taxon>Dunaliellaceae</taxon>
        <taxon>Dunaliella</taxon>
    </lineage>
</organism>
<keyword evidence="5 7" id="KW-1133">Transmembrane helix</keyword>
<evidence type="ECO:0000256" key="7">
    <source>
        <dbReference type="SAM" id="Phobius"/>
    </source>
</evidence>
<keyword evidence="3" id="KW-0813">Transport</keyword>
<dbReference type="PANTHER" id="PTHR43337:SF1">
    <property type="entry name" value="XANTHINE_URACIL PERMEASE C887.17-RELATED"/>
    <property type="match status" value="1"/>
</dbReference>
<feature type="transmembrane region" description="Helical" evidence="7">
    <location>
        <begin position="159"/>
        <end position="178"/>
    </location>
</feature>
<evidence type="ECO:0000256" key="1">
    <source>
        <dbReference type="ARBA" id="ARBA00004127"/>
    </source>
</evidence>
<accession>A0ABQ7GAN7</accession>
<dbReference type="PANTHER" id="PTHR43337">
    <property type="entry name" value="XANTHINE/URACIL PERMEASE C887.17-RELATED"/>
    <property type="match status" value="1"/>
</dbReference>
<protein>
    <submittedName>
        <fullName evidence="8">Xanthine/uracil/vitamin C permease-like protein</fullName>
    </submittedName>
</protein>
<dbReference type="InterPro" id="IPR045018">
    <property type="entry name" value="Azg-like"/>
</dbReference>
<name>A0ABQ7GAN7_DUNSA</name>
<evidence type="ECO:0000256" key="2">
    <source>
        <dbReference type="ARBA" id="ARBA00005697"/>
    </source>
</evidence>
<keyword evidence="6 7" id="KW-0472">Membrane</keyword>
<feature type="transmembrane region" description="Helical" evidence="7">
    <location>
        <begin position="510"/>
        <end position="531"/>
    </location>
</feature>
<evidence type="ECO:0000313" key="8">
    <source>
        <dbReference type="EMBL" id="KAF5831672.1"/>
    </source>
</evidence>
<feature type="transmembrane region" description="Helical" evidence="7">
    <location>
        <begin position="243"/>
        <end position="262"/>
    </location>
</feature>
<keyword evidence="4 7" id="KW-0812">Transmembrane</keyword>